<feature type="domain" description="Protein kinase" evidence="12">
    <location>
        <begin position="8"/>
        <end position="253"/>
    </location>
</feature>
<evidence type="ECO:0000256" key="11">
    <source>
        <dbReference type="SAM" id="MobiDB-lite"/>
    </source>
</evidence>
<evidence type="ECO:0000256" key="7">
    <source>
        <dbReference type="ARBA" id="ARBA00022777"/>
    </source>
</evidence>
<evidence type="ECO:0000313" key="13">
    <source>
        <dbReference type="EMBL" id="KAK7443499.1"/>
    </source>
</evidence>
<feature type="compositionally biased region" description="Acidic residues" evidence="11">
    <location>
        <begin position="106"/>
        <end position="120"/>
    </location>
</feature>
<proteinExistence type="inferred from homology"/>
<gene>
    <name evidence="13" type="primary">BUD32</name>
    <name evidence="13" type="ORF">VKT23_015672</name>
</gene>
<keyword evidence="6" id="KW-0547">Nucleotide-binding</keyword>
<dbReference type="InterPro" id="IPR000719">
    <property type="entry name" value="Prot_kinase_dom"/>
</dbReference>
<dbReference type="EMBL" id="JBANRG010000054">
    <property type="protein sequence ID" value="KAK7443499.1"/>
    <property type="molecule type" value="Genomic_DNA"/>
</dbReference>
<evidence type="ECO:0000256" key="2">
    <source>
        <dbReference type="ARBA" id="ARBA00012513"/>
    </source>
</evidence>
<feature type="region of interest" description="Disordered" evidence="11">
    <location>
        <begin position="101"/>
        <end position="120"/>
    </location>
</feature>
<dbReference type="PROSITE" id="PS50011">
    <property type="entry name" value="PROTEIN_KINASE_DOM"/>
    <property type="match status" value="1"/>
</dbReference>
<dbReference type="PROSITE" id="PS00109">
    <property type="entry name" value="PROTEIN_KINASE_TYR"/>
    <property type="match status" value="1"/>
</dbReference>
<evidence type="ECO:0000256" key="10">
    <source>
        <dbReference type="ARBA" id="ARBA00048679"/>
    </source>
</evidence>
<dbReference type="Pfam" id="PF06293">
    <property type="entry name" value="Kdo"/>
    <property type="match status" value="1"/>
</dbReference>
<comment type="catalytic activity">
    <reaction evidence="10">
        <text>L-seryl-[protein] + ATP = O-phospho-L-seryl-[protein] + ADP + H(+)</text>
        <dbReference type="Rhea" id="RHEA:17989"/>
        <dbReference type="Rhea" id="RHEA-COMP:9863"/>
        <dbReference type="Rhea" id="RHEA-COMP:11604"/>
        <dbReference type="ChEBI" id="CHEBI:15378"/>
        <dbReference type="ChEBI" id="CHEBI:29999"/>
        <dbReference type="ChEBI" id="CHEBI:30616"/>
        <dbReference type="ChEBI" id="CHEBI:83421"/>
        <dbReference type="ChEBI" id="CHEBI:456216"/>
        <dbReference type="EC" id="2.7.11.1"/>
    </reaction>
</comment>
<dbReference type="PANTHER" id="PTHR12209:SF0">
    <property type="entry name" value="EKC_KEOPS COMPLEX SUBUNIT TP53RK"/>
    <property type="match status" value="1"/>
</dbReference>
<comment type="similarity">
    <text evidence="1">Belongs to the protein kinase superfamily. BUD32 family.</text>
</comment>
<accession>A0ABR1IX41</accession>
<dbReference type="InterPro" id="IPR022495">
    <property type="entry name" value="Bud32"/>
</dbReference>
<comment type="caution">
    <text evidence="13">The sequence shown here is derived from an EMBL/GenBank/DDBJ whole genome shotgun (WGS) entry which is preliminary data.</text>
</comment>
<evidence type="ECO:0000259" key="12">
    <source>
        <dbReference type="PROSITE" id="PS50011"/>
    </source>
</evidence>
<evidence type="ECO:0000256" key="9">
    <source>
        <dbReference type="ARBA" id="ARBA00047899"/>
    </source>
</evidence>
<keyword evidence="8" id="KW-0067">ATP-binding</keyword>
<dbReference type="Proteomes" id="UP001498398">
    <property type="component" value="Unassembled WGS sequence"/>
</dbReference>
<protein>
    <recommendedName>
        <fullName evidence="2">non-specific serine/threonine protein kinase</fullName>
        <ecNumber evidence="2">2.7.11.1</ecNumber>
    </recommendedName>
</protein>
<dbReference type="GO" id="GO:0004674">
    <property type="term" value="F:protein serine/threonine kinase activity"/>
    <property type="evidence" value="ECO:0007669"/>
    <property type="project" value="UniProtKB-EC"/>
</dbReference>
<keyword evidence="14" id="KW-1185">Reference proteome</keyword>
<reference evidence="13 14" key="1">
    <citation type="submission" date="2024-01" db="EMBL/GenBank/DDBJ databases">
        <title>A draft genome for the cacao thread blight pathogen Marasmiellus scandens.</title>
        <authorList>
            <person name="Baruah I.K."/>
            <person name="Leung J."/>
            <person name="Bukari Y."/>
            <person name="Amoako-Attah I."/>
            <person name="Meinhardt L.W."/>
            <person name="Bailey B.A."/>
            <person name="Cohen S.P."/>
        </authorList>
    </citation>
    <scope>NUCLEOTIDE SEQUENCE [LARGE SCALE GENOMIC DNA]</scope>
    <source>
        <strain evidence="13 14">GH-19</strain>
    </source>
</reference>
<sequence length="253" mass="28232">MTISQNLIDSLQPISQGAEAKVFKTHLTSNSPPILLKYRFKKQYRHPSLDVNLTRSRIAGEARALLKCLRSGVNVPGIRMVDATEGVLGIEWIEGKSVRKLLPGESEGDEEGEEESDEEKLDALKEYEVSIDQVMTLIGTEIAKMHLADVIHGDLTTSNMILRHPSSFQSTTEVPTELVLIDFGLSYQSSLTEDKAVDLYVLERAFASTHPDSEPMFASVLSAYEKMMGKHWAAIKTRLDDVRLRGRKRSMVG</sequence>
<dbReference type="NCBIfam" id="TIGR03724">
    <property type="entry name" value="arch_bud32"/>
    <property type="match status" value="1"/>
</dbReference>
<dbReference type="InterPro" id="IPR008266">
    <property type="entry name" value="Tyr_kinase_AS"/>
</dbReference>
<dbReference type="PANTHER" id="PTHR12209">
    <property type="entry name" value="NON-SPECIFIC SERINE/THREONINE PROTEIN KINASE"/>
    <property type="match status" value="1"/>
</dbReference>
<evidence type="ECO:0000256" key="1">
    <source>
        <dbReference type="ARBA" id="ARBA00010630"/>
    </source>
</evidence>
<comment type="catalytic activity">
    <reaction evidence="9">
        <text>L-threonyl-[protein] + ATP = O-phospho-L-threonyl-[protein] + ADP + H(+)</text>
        <dbReference type="Rhea" id="RHEA:46608"/>
        <dbReference type="Rhea" id="RHEA-COMP:11060"/>
        <dbReference type="Rhea" id="RHEA-COMP:11605"/>
        <dbReference type="ChEBI" id="CHEBI:15378"/>
        <dbReference type="ChEBI" id="CHEBI:30013"/>
        <dbReference type="ChEBI" id="CHEBI:30616"/>
        <dbReference type="ChEBI" id="CHEBI:61977"/>
        <dbReference type="ChEBI" id="CHEBI:456216"/>
        <dbReference type="EC" id="2.7.11.1"/>
    </reaction>
</comment>
<dbReference type="Gene3D" id="1.10.510.10">
    <property type="entry name" value="Transferase(Phosphotransferase) domain 1"/>
    <property type="match status" value="1"/>
</dbReference>
<dbReference type="InterPro" id="IPR011009">
    <property type="entry name" value="Kinase-like_dom_sf"/>
</dbReference>
<evidence type="ECO:0000256" key="5">
    <source>
        <dbReference type="ARBA" id="ARBA00022694"/>
    </source>
</evidence>
<keyword evidence="3" id="KW-0723">Serine/threonine-protein kinase</keyword>
<evidence type="ECO:0000256" key="3">
    <source>
        <dbReference type="ARBA" id="ARBA00022527"/>
    </source>
</evidence>
<keyword evidence="5" id="KW-0819">tRNA processing</keyword>
<organism evidence="13 14">
    <name type="scientific">Marasmiellus scandens</name>
    <dbReference type="NCBI Taxonomy" id="2682957"/>
    <lineage>
        <taxon>Eukaryota</taxon>
        <taxon>Fungi</taxon>
        <taxon>Dikarya</taxon>
        <taxon>Basidiomycota</taxon>
        <taxon>Agaricomycotina</taxon>
        <taxon>Agaricomycetes</taxon>
        <taxon>Agaricomycetidae</taxon>
        <taxon>Agaricales</taxon>
        <taxon>Marasmiineae</taxon>
        <taxon>Omphalotaceae</taxon>
        <taxon>Marasmiellus</taxon>
    </lineage>
</organism>
<name>A0ABR1IX41_9AGAR</name>
<evidence type="ECO:0000256" key="4">
    <source>
        <dbReference type="ARBA" id="ARBA00022679"/>
    </source>
</evidence>
<keyword evidence="4 13" id="KW-0808">Transferase</keyword>
<evidence type="ECO:0000313" key="14">
    <source>
        <dbReference type="Proteomes" id="UP001498398"/>
    </source>
</evidence>
<evidence type="ECO:0000256" key="8">
    <source>
        <dbReference type="ARBA" id="ARBA00022840"/>
    </source>
</evidence>
<dbReference type="Gene3D" id="3.30.200.20">
    <property type="entry name" value="Phosphorylase Kinase, domain 1"/>
    <property type="match status" value="1"/>
</dbReference>
<dbReference type="SUPFAM" id="SSF56112">
    <property type="entry name" value="Protein kinase-like (PK-like)"/>
    <property type="match status" value="1"/>
</dbReference>
<dbReference type="EC" id="2.7.11.1" evidence="2"/>
<evidence type="ECO:0000256" key="6">
    <source>
        <dbReference type="ARBA" id="ARBA00022741"/>
    </source>
</evidence>
<keyword evidence="7 13" id="KW-0418">Kinase</keyword>